<evidence type="ECO:0000256" key="2">
    <source>
        <dbReference type="SAM" id="SignalP"/>
    </source>
</evidence>
<reference evidence="3" key="1">
    <citation type="journal article" date="2020" name="Stud. Mycol.">
        <title>101 Dothideomycetes genomes: a test case for predicting lifestyles and emergence of pathogens.</title>
        <authorList>
            <person name="Haridas S."/>
            <person name="Albert R."/>
            <person name="Binder M."/>
            <person name="Bloem J."/>
            <person name="Labutti K."/>
            <person name="Salamov A."/>
            <person name="Andreopoulos B."/>
            <person name="Baker S."/>
            <person name="Barry K."/>
            <person name="Bills G."/>
            <person name="Bluhm B."/>
            <person name="Cannon C."/>
            <person name="Castanera R."/>
            <person name="Culley D."/>
            <person name="Daum C."/>
            <person name="Ezra D."/>
            <person name="Gonzalez J."/>
            <person name="Henrissat B."/>
            <person name="Kuo A."/>
            <person name="Liang C."/>
            <person name="Lipzen A."/>
            <person name="Lutzoni F."/>
            <person name="Magnuson J."/>
            <person name="Mondo S."/>
            <person name="Nolan M."/>
            <person name="Ohm R."/>
            <person name="Pangilinan J."/>
            <person name="Park H.-J."/>
            <person name="Ramirez L."/>
            <person name="Alfaro M."/>
            <person name="Sun H."/>
            <person name="Tritt A."/>
            <person name="Yoshinaga Y."/>
            <person name="Zwiers L.-H."/>
            <person name="Turgeon B."/>
            <person name="Goodwin S."/>
            <person name="Spatafora J."/>
            <person name="Crous P."/>
            <person name="Grigoriev I."/>
        </authorList>
    </citation>
    <scope>NUCLEOTIDE SEQUENCE</scope>
    <source>
        <strain evidence="3">CBS 125425</strain>
    </source>
</reference>
<feature type="region of interest" description="Disordered" evidence="1">
    <location>
        <begin position="205"/>
        <end position="258"/>
    </location>
</feature>
<feature type="compositionally biased region" description="Basic and acidic residues" evidence="1">
    <location>
        <begin position="248"/>
        <end position="258"/>
    </location>
</feature>
<feature type="compositionally biased region" description="Basic residues" evidence="1">
    <location>
        <begin position="236"/>
        <end position="247"/>
    </location>
</feature>
<dbReference type="EMBL" id="ML996112">
    <property type="protein sequence ID" value="KAF2737976.1"/>
    <property type="molecule type" value="Genomic_DNA"/>
</dbReference>
<feature type="signal peptide" evidence="2">
    <location>
        <begin position="1"/>
        <end position="22"/>
    </location>
</feature>
<feature type="chain" id="PRO_5040147460" evidence="2">
    <location>
        <begin position="23"/>
        <end position="258"/>
    </location>
</feature>
<keyword evidence="4" id="KW-1185">Reference proteome</keyword>
<proteinExistence type="predicted"/>
<evidence type="ECO:0000313" key="3">
    <source>
        <dbReference type="EMBL" id="KAF2737976.1"/>
    </source>
</evidence>
<feature type="compositionally biased region" description="Basic and acidic residues" evidence="1">
    <location>
        <begin position="226"/>
        <end position="235"/>
    </location>
</feature>
<dbReference type="OrthoDB" id="3748652at2759"/>
<dbReference type="AlphaFoldDB" id="A0A9P4R7N9"/>
<protein>
    <submittedName>
        <fullName evidence="3">Uncharacterized protein</fullName>
    </submittedName>
</protein>
<comment type="caution">
    <text evidence="3">The sequence shown here is derived from an EMBL/GenBank/DDBJ whole genome shotgun (WGS) entry which is preliminary data.</text>
</comment>
<feature type="compositionally biased region" description="Polar residues" evidence="1">
    <location>
        <begin position="215"/>
        <end position="224"/>
    </location>
</feature>
<gene>
    <name evidence="3" type="ORF">EJ04DRAFT_520750</name>
</gene>
<keyword evidence="2" id="KW-0732">Signal</keyword>
<sequence length="258" mass="29224">MPPKSLATFVSNLGFLIPFISYQDCLPPIPGTHMNDLPHTKEDVEALVLRTYNAMDSMAFHVYDRSTVDEQKKLTPPQHFECLIYRSARNLARPGGPFGEEFARTSQENEPGRNKATTRIRGLIMLALNLTTTYMHLPPCILVQTIEHLRPVSDPDRSPLPYVREKHALRNANLGDLRKAVLDNARQGKVDEKEWLIDMLMKQGKGKQKAMTPEATKQSPQGANETDGKGLETCKGRRRDVHGRREKAKSLMKLELRI</sequence>
<evidence type="ECO:0000313" key="4">
    <source>
        <dbReference type="Proteomes" id="UP000799444"/>
    </source>
</evidence>
<name>A0A9P4R7N9_9PLEO</name>
<organism evidence="3 4">
    <name type="scientific">Polyplosphaeria fusca</name>
    <dbReference type="NCBI Taxonomy" id="682080"/>
    <lineage>
        <taxon>Eukaryota</taxon>
        <taxon>Fungi</taxon>
        <taxon>Dikarya</taxon>
        <taxon>Ascomycota</taxon>
        <taxon>Pezizomycotina</taxon>
        <taxon>Dothideomycetes</taxon>
        <taxon>Pleosporomycetidae</taxon>
        <taxon>Pleosporales</taxon>
        <taxon>Tetraplosphaeriaceae</taxon>
        <taxon>Polyplosphaeria</taxon>
    </lineage>
</organism>
<evidence type="ECO:0000256" key="1">
    <source>
        <dbReference type="SAM" id="MobiDB-lite"/>
    </source>
</evidence>
<dbReference type="Proteomes" id="UP000799444">
    <property type="component" value="Unassembled WGS sequence"/>
</dbReference>
<accession>A0A9P4R7N9</accession>